<protein>
    <recommendedName>
        <fullName evidence="9">F-box only protein 32</fullName>
    </recommendedName>
</protein>
<comment type="subcellular location">
    <subcellularLocation>
        <location evidence="2">Cytoplasm</location>
    </subcellularLocation>
    <subcellularLocation>
        <location evidence="1">Nucleus</location>
    </subcellularLocation>
</comment>
<dbReference type="InterPro" id="IPR040394">
    <property type="entry name" value="FBX25/32"/>
</dbReference>
<evidence type="ECO:0000256" key="4">
    <source>
        <dbReference type="ARBA" id="ARBA00022490"/>
    </source>
</evidence>
<dbReference type="PROSITE" id="PS50181">
    <property type="entry name" value="FBOX"/>
    <property type="match status" value="1"/>
</dbReference>
<evidence type="ECO:0000259" key="11">
    <source>
        <dbReference type="PROSITE" id="PS50181"/>
    </source>
</evidence>
<keyword evidence="6" id="KW-0539">Nucleus</keyword>
<dbReference type="GO" id="GO:0005634">
    <property type="term" value="C:nucleus"/>
    <property type="evidence" value="ECO:0007669"/>
    <property type="project" value="UniProtKB-SubCell"/>
</dbReference>
<sequence>MPFLGQDWRSPGQSWVKTEEGWKKTTTDDKNNNVSVQSFCKEAEEEESFNKENLLLSFSYDMAAKKRKKDLMNNNTKVPYFHREKWIYVHKGSTKELLELIAKSQLPSLSGVAQKNYMNILERVVQKVLDDQQNVRPIKELLQTLYVSLCGLVQDMGKSVLVGNINIWVHRMENILQWQQQLDNIQINRPTNTGMTLTDLPASLQLNIMHSLSDGRDLVSLGQVCPELGTLTEDRLLWKKLCQYHFTDRQIRKRLMVSDKGHLEWKKMYFKLSRCYPHREQYSDTLHFCTHCHILFWKDINHPCTANNPESCTMSLSPQDFINLFKF</sequence>
<reference evidence="12" key="1">
    <citation type="submission" date="2023-09" db="UniProtKB">
        <authorList>
            <consortium name="Ensembl"/>
        </authorList>
    </citation>
    <scope>IDENTIFICATION</scope>
</reference>
<dbReference type="PANTHER" id="PTHR13123">
    <property type="entry name" value="LD30288P"/>
    <property type="match status" value="1"/>
</dbReference>
<feature type="region of interest" description="Disordered" evidence="10">
    <location>
        <begin position="1"/>
        <end position="29"/>
    </location>
</feature>
<dbReference type="Pfam" id="PF12937">
    <property type="entry name" value="F-box-like"/>
    <property type="match status" value="1"/>
</dbReference>
<keyword evidence="4" id="KW-0963">Cytoplasm</keyword>
<dbReference type="GO" id="GO:0019005">
    <property type="term" value="C:SCF ubiquitin ligase complex"/>
    <property type="evidence" value="ECO:0007669"/>
    <property type="project" value="TreeGrafter"/>
</dbReference>
<evidence type="ECO:0000256" key="7">
    <source>
        <dbReference type="ARBA" id="ARBA00037167"/>
    </source>
</evidence>
<keyword evidence="5" id="KW-0833">Ubl conjugation pathway</keyword>
<dbReference type="AlphaFoldDB" id="A0A3B4FYM0"/>
<evidence type="ECO:0000256" key="10">
    <source>
        <dbReference type="SAM" id="MobiDB-lite"/>
    </source>
</evidence>
<proteinExistence type="predicted"/>
<dbReference type="Ensembl" id="ENSPNYT00000015240.1">
    <property type="protein sequence ID" value="ENSPNYP00000014859.1"/>
    <property type="gene ID" value="ENSPNYG00000011249.1"/>
</dbReference>
<evidence type="ECO:0000256" key="9">
    <source>
        <dbReference type="ARBA" id="ARBA00040059"/>
    </source>
</evidence>
<evidence type="ECO:0000256" key="8">
    <source>
        <dbReference type="ARBA" id="ARBA00038756"/>
    </source>
</evidence>
<dbReference type="InterPro" id="IPR036047">
    <property type="entry name" value="F-box-like_dom_sf"/>
</dbReference>
<organism evidence="12">
    <name type="scientific">Pundamilia nyererei</name>
    <dbReference type="NCBI Taxonomy" id="303518"/>
    <lineage>
        <taxon>Eukaryota</taxon>
        <taxon>Metazoa</taxon>
        <taxon>Chordata</taxon>
        <taxon>Craniata</taxon>
        <taxon>Vertebrata</taxon>
        <taxon>Euteleostomi</taxon>
        <taxon>Actinopterygii</taxon>
        <taxon>Neopterygii</taxon>
        <taxon>Teleostei</taxon>
        <taxon>Neoteleostei</taxon>
        <taxon>Acanthomorphata</taxon>
        <taxon>Ovalentaria</taxon>
        <taxon>Cichlomorphae</taxon>
        <taxon>Cichliformes</taxon>
        <taxon>Cichlidae</taxon>
        <taxon>African cichlids</taxon>
        <taxon>Pseudocrenilabrinae</taxon>
        <taxon>Haplochromini</taxon>
        <taxon>Pundamilia</taxon>
    </lineage>
</organism>
<dbReference type="GO" id="GO:0005737">
    <property type="term" value="C:cytoplasm"/>
    <property type="evidence" value="ECO:0007669"/>
    <property type="project" value="UniProtKB-SubCell"/>
</dbReference>
<dbReference type="UniPathway" id="UPA00143"/>
<accession>A0A3B4FYM0</accession>
<dbReference type="PANTHER" id="PTHR13123:SF6">
    <property type="entry name" value="F-BOX ONLY PROTEIN 32"/>
    <property type="match status" value="1"/>
</dbReference>
<dbReference type="GeneTree" id="ENSGT00390000004915"/>
<evidence type="ECO:0000256" key="2">
    <source>
        <dbReference type="ARBA" id="ARBA00004496"/>
    </source>
</evidence>
<comment type="pathway">
    <text evidence="3">Protein modification; protein ubiquitination.</text>
</comment>
<evidence type="ECO:0000313" key="12">
    <source>
        <dbReference type="Ensembl" id="ENSPNYP00000014859.1"/>
    </source>
</evidence>
<comment type="function">
    <text evidence="7">Substrate recognition component of a SCF (SKP1-CUL1-F-box protein) E3 ubiquitin-protein ligase complex which mediates the ubiquitination and subsequent proteasomal degradation of target proteins. Probably recognizes and binds to phosphorylated target proteins during skeletal muscle atrophy. Recognizes TERF1.</text>
</comment>
<name>A0A3B4FYM0_9CICH</name>
<evidence type="ECO:0000256" key="6">
    <source>
        <dbReference type="ARBA" id="ARBA00023242"/>
    </source>
</evidence>
<evidence type="ECO:0000256" key="5">
    <source>
        <dbReference type="ARBA" id="ARBA00022786"/>
    </source>
</evidence>
<feature type="domain" description="F-box" evidence="11">
    <location>
        <begin position="194"/>
        <end position="241"/>
    </location>
</feature>
<evidence type="ECO:0000256" key="1">
    <source>
        <dbReference type="ARBA" id="ARBA00004123"/>
    </source>
</evidence>
<feature type="compositionally biased region" description="Basic and acidic residues" evidence="10">
    <location>
        <begin position="17"/>
        <end position="29"/>
    </location>
</feature>
<dbReference type="GO" id="GO:0016567">
    <property type="term" value="P:protein ubiquitination"/>
    <property type="evidence" value="ECO:0007669"/>
    <property type="project" value="UniProtKB-UniPathway"/>
</dbReference>
<dbReference type="Gene3D" id="1.20.1280.50">
    <property type="match status" value="1"/>
</dbReference>
<evidence type="ECO:0000256" key="3">
    <source>
        <dbReference type="ARBA" id="ARBA00004906"/>
    </source>
</evidence>
<comment type="subunit">
    <text evidence="8">Part of the SCF (SKP1-CUL1-F-box) E3 ubiquitin-protein ligase complex SCF(FBXO32) formed of CUL1, SKP1, RBX1 and FBXO32.</text>
</comment>
<dbReference type="SUPFAM" id="SSF81383">
    <property type="entry name" value="F-box domain"/>
    <property type="match status" value="1"/>
</dbReference>
<dbReference type="InterPro" id="IPR001810">
    <property type="entry name" value="F-box_dom"/>
</dbReference>